<dbReference type="AlphaFoldDB" id="A0A916TPU7"/>
<dbReference type="Proteomes" id="UP000608154">
    <property type="component" value="Unassembled WGS sequence"/>
</dbReference>
<gene>
    <name evidence="2" type="ORF">GCM10011494_03770</name>
</gene>
<comment type="caution">
    <text evidence="2">The sequence shown here is derived from an EMBL/GenBank/DDBJ whole genome shotgun (WGS) entry which is preliminary data.</text>
</comment>
<accession>A0A916TPU7</accession>
<reference evidence="2" key="1">
    <citation type="journal article" date="2014" name="Int. J. Syst. Evol. Microbiol.">
        <title>Complete genome sequence of Corynebacterium casei LMG S-19264T (=DSM 44701T), isolated from a smear-ripened cheese.</title>
        <authorList>
            <consortium name="US DOE Joint Genome Institute (JGI-PGF)"/>
            <person name="Walter F."/>
            <person name="Albersmeier A."/>
            <person name="Kalinowski J."/>
            <person name="Ruckert C."/>
        </authorList>
    </citation>
    <scope>NUCLEOTIDE SEQUENCE</scope>
    <source>
        <strain evidence="2">CGMCC 1.15095</strain>
    </source>
</reference>
<evidence type="ECO:0000313" key="2">
    <source>
        <dbReference type="EMBL" id="GGB88723.1"/>
    </source>
</evidence>
<organism evidence="2 3">
    <name type="scientific">Novosphingobium endophyticum</name>
    <dbReference type="NCBI Taxonomy" id="1955250"/>
    <lineage>
        <taxon>Bacteria</taxon>
        <taxon>Pseudomonadati</taxon>
        <taxon>Pseudomonadota</taxon>
        <taxon>Alphaproteobacteria</taxon>
        <taxon>Sphingomonadales</taxon>
        <taxon>Sphingomonadaceae</taxon>
        <taxon>Novosphingobium</taxon>
    </lineage>
</organism>
<feature type="region of interest" description="Disordered" evidence="1">
    <location>
        <begin position="61"/>
        <end position="81"/>
    </location>
</feature>
<name>A0A916TPU7_9SPHN</name>
<evidence type="ECO:0000256" key="1">
    <source>
        <dbReference type="SAM" id="MobiDB-lite"/>
    </source>
</evidence>
<dbReference type="EMBL" id="BMHK01000002">
    <property type="protein sequence ID" value="GGB88723.1"/>
    <property type="molecule type" value="Genomic_DNA"/>
</dbReference>
<evidence type="ECO:0000313" key="3">
    <source>
        <dbReference type="Proteomes" id="UP000608154"/>
    </source>
</evidence>
<protein>
    <submittedName>
        <fullName evidence="2">Uncharacterized protein</fullName>
    </submittedName>
</protein>
<sequence length="81" mass="9179">MRWQCSPRTGRTPHRGYTGISGVIDIWIILEKRISETKSRNANDKWRPYADRHLRAFMQLQRPGQTTGAGAGWLNPEAASG</sequence>
<reference evidence="2" key="2">
    <citation type="submission" date="2020-09" db="EMBL/GenBank/DDBJ databases">
        <authorList>
            <person name="Sun Q."/>
            <person name="Zhou Y."/>
        </authorList>
    </citation>
    <scope>NUCLEOTIDE SEQUENCE</scope>
    <source>
        <strain evidence="2">CGMCC 1.15095</strain>
    </source>
</reference>
<keyword evidence="3" id="KW-1185">Reference proteome</keyword>
<proteinExistence type="predicted"/>